<dbReference type="Pfam" id="PF10607">
    <property type="entry name" value="CTLH"/>
    <property type="match status" value="1"/>
</dbReference>
<dbReference type="CDD" id="cd12885">
    <property type="entry name" value="SPRY_RanBP_like"/>
    <property type="match status" value="1"/>
</dbReference>
<dbReference type="Proteomes" id="UP000002899">
    <property type="component" value="Chromosome III"/>
</dbReference>
<reference evidence="3 4" key="3">
    <citation type="journal article" date="2016" name="Sci. Rep.">
        <title>Genome-wide diversity and gene expression profiling of Babesia microti isolates identify polymorphic genes that mediate host-pathogen interactions.</title>
        <authorList>
            <person name="Silva J.C."/>
            <person name="Cornillot E."/>
            <person name="McCracken C."/>
            <person name="Usmani-Brown S."/>
            <person name="Dwivedi A."/>
            <person name="Ifeonu O.O."/>
            <person name="Crabtree J."/>
            <person name="Gotia H.T."/>
            <person name="Virji A.Z."/>
            <person name="Reynes C."/>
            <person name="Colinge J."/>
            <person name="Kumar V."/>
            <person name="Lawres L."/>
            <person name="Pazzi J.E."/>
            <person name="Pablo J.V."/>
            <person name="Hung C."/>
            <person name="Brancato J."/>
            <person name="Kumari P."/>
            <person name="Orvis J."/>
            <person name="Tretina K."/>
            <person name="Chibucos M."/>
            <person name="Ott S."/>
            <person name="Sadzewicz L."/>
            <person name="Sengamalay N."/>
            <person name="Shetty A.C."/>
            <person name="Su Q."/>
            <person name="Tallon L."/>
            <person name="Fraser C.M."/>
            <person name="Frutos R."/>
            <person name="Molina D.M."/>
            <person name="Krause P.J."/>
            <person name="Ben Mamoun C."/>
        </authorList>
    </citation>
    <scope>NUCLEOTIDE SEQUENCE [LARGE SCALE GENOMIC DNA]</scope>
    <source>
        <strain evidence="3 4">RI</strain>
    </source>
</reference>
<dbReference type="SUPFAM" id="SSF49899">
    <property type="entry name" value="Concanavalin A-like lectins/glucanases"/>
    <property type="match status" value="1"/>
</dbReference>
<dbReference type="Gene3D" id="2.60.120.920">
    <property type="match status" value="1"/>
</dbReference>
<dbReference type="OrthoDB" id="25503at2759"/>
<reference evidence="3 4" key="2">
    <citation type="journal article" date="2013" name="PLoS ONE">
        <title>Whole genome mapping and re-organization of the nuclear and mitochondrial genomes of Babesia microti isolates.</title>
        <authorList>
            <person name="Cornillot E."/>
            <person name="Dassouli A."/>
            <person name="Garg A."/>
            <person name="Pachikara N."/>
            <person name="Randazzo S."/>
            <person name="Depoix D."/>
            <person name="Carcy B."/>
            <person name="Delbecq S."/>
            <person name="Frutos R."/>
            <person name="Silva J.C."/>
            <person name="Sutton R."/>
            <person name="Krause P.J."/>
            <person name="Mamoun C.B."/>
        </authorList>
    </citation>
    <scope>NUCLEOTIDE SEQUENCE [LARGE SCALE GENOMIC DNA]</scope>
    <source>
        <strain evidence="3 4">RI</strain>
    </source>
</reference>
<dbReference type="InterPro" id="IPR044736">
    <property type="entry name" value="Gid1/RanBPM/SPLA_SPRY"/>
</dbReference>
<dbReference type="InterPro" id="IPR043136">
    <property type="entry name" value="B30.2/SPRY_sf"/>
</dbReference>
<dbReference type="SMART" id="SM00449">
    <property type="entry name" value="SPRY"/>
    <property type="match status" value="1"/>
</dbReference>
<accession>A0A0K3AUS8</accession>
<keyword evidence="4" id="KW-1185">Reference proteome</keyword>
<dbReference type="InterPro" id="IPR050618">
    <property type="entry name" value="Ubq-SigPath_Reg"/>
</dbReference>
<dbReference type="InterPro" id="IPR013320">
    <property type="entry name" value="ConA-like_dom_sf"/>
</dbReference>
<dbReference type="InterPro" id="IPR013144">
    <property type="entry name" value="CRA_dom"/>
</dbReference>
<dbReference type="KEGG" id="bmic:BMR1_03g03755"/>
<dbReference type="SMART" id="SM00757">
    <property type="entry name" value="CRA"/>
    <property type="match status" value="1"/>
</dbReference>
<dbReference type="Pfam" id="PF00622">
    <property type="entry name" value="SPRY"/>
    <property type="match status" value="1"/>
</dbReference>
<reference evidence="3 4" key="1">
    <citation type="journal article" date="2012" name="Nucleic Acids Res.">
        <title>Sequencing of the smallest Apicomplexan genome from the human pathogen Babesia microti.</title>
        <authorList>
            <person name="Cornillot E."/>
            <person name="Hadj-Kaddour K."/>
            <person name="Dassouli A."/>
            <person name="Noel B."/>
            <person name="Ranwez V."/>
            <person name="Vacherie B."/>
            <person name="Augagneur Y."/>
            <person name="Bres V."/>
            <person name="Duclos A."/>
            <person name="Randazzo S."/>
            <person name="Carcy B."/>
            <person name="Debierre-Grockiego F."/>
            <person name="Delbecq S."/>
            <person name="Moubri-Menage K."/>
            <person name="Shams-Eldin H."/>
            <person name="Usmani-Brown S."/>
            <person name="Bringaud F."/>
            <person name="Wincker P."/>
            <person name="Vivares C.P."/>
            <person name="Schwarz R.T."/>
            <person name="Schetters T.P."/>
            <person name="Krause P.J."/>
            <person name="Gorenflot A."/>
            <person name="Berry V."/>
            <person name="Barbe V."/>
            <person name="Ben Mamoun C."/>
        </authorList>
    </citation>
    <scope>NUCLEOTIDE SEQUENCE [LARGE SCALE GENOMIC DNA]</scope>
    <source>
        <strain evidence="3 4">RI</strain>
    </source>
</reference>
<proteinExistence type="predicted"/>
<dbReference type="GeneID" id="24425398"/>
<dbReference type="PROSITE" id="PS50188">
    <property type="entry name" value="B302_SPRY"/>
    <property type="match status" value="1"/>
</dbReference>
<name>A0A0K3AUS8_BABMR</name>
<gene>
    <name evidence="3" type="ORF">BMR1_03g03755</name>
</gene>
<dbReference type="RefSeq" id="XP_012649362.1">
    <property type="nucleotide sequence ID" value="XM_012793908.1"/>
</dbReference>
<dbReference type="InterPro" id="IPR024964">
    <property type="entry name" value="CTLH/CRA"/>
</dbReference>
<dbReference type="EMBL" id="LN871598">
    <property type="protein sequence ID" value="CTQ41351.1"/>
    <property type="molecule type" value="Genomic_DNA"/>
</dbReference>
<dbReference type="InterPro" id="IPR006595">
    <property type="entry name" value="CTLH_C"/>
</dbReference>
<evidence type="ECO:0000259" key="2">
    <source>
        <dbReference type="PROSITE" id="PS50897"/>
    </source>
</evidence>
<evidence type="ECO:0000259" key="1">
    <source>
        <dbReference type="PROSITE" id="PS50188"/>
    </source>
</evidence>
<protein>
    <submittedName>
        <fullName evidence="3">Ran-binding proteins 9/10 homolog</fullName>
    </submittedName>
</protein>
<dbReference type="PANTHER" id="PTHR12864">
    <property type="entry name" value="RAN BINDING PROTEIN 9-RELATED"/>
    <property type="match status" value="1"/>
</dbReference>
<evidence type="ECO:0000313" key="3">
    <source>
        <dbReference type="EMBL" id="CTQ41351.1"/>
    </source>
</evidence>
<dbReference type="AlphaFoldDB" id="A0A0K3AUS8"/>
<organism evidence="3 4">
    <name type="scientific">Babesia microti (strain RI)</name>
    <dbReference type="NCBI Taxonomy" id="1133968"/>
    <lineage>
        <taxon>Eukaryota</taxon>
        <taxon>Sar</taxon>
        <taxon>Alveolata</taxon>
        <taxon>Apicomplexa</taxon>
        <taxon>Aconoidasida</taxon>
        <taxon>Piroplasmida</taxon>
        <taxon>Babesiidae</taxon>
        <taxon>Babesia</taxon>
    </lineage>
</organism>
<dbReference type="InterPro" id="IPR001870">
    <property type="entry name" value="B30.2/SPRY"/>
</dbReference>
<evidence type="ECO:0000313" key="4">
    <source>
        <dbReference type="Proteomes" id="UP000002899"/>
    </source>
</evidence>
<feature type="domain" description="B30.2/SPRY" evidence="1">
    <location>
        <begin position="1"/>
        <end position="183"/>
    </location>
</feature>
<sequence>MESSCMYNKLYGSEPIPTCLNTTTYQQYIKIHHDNLTAEYIGRGIHTDPGSVKSNIFAPTNCVLYYFEIEVLECGSHCKVVVGFTPPNYHLNKVPGSEQGSIGYKAEDGMKLCGTIRPESFGPTYTKGDVIGVGMNYINKSYFFTKNGVFIGYAGNIGQSENYPTIGLNVDEKVKVNFSGPFQYDIFSLYQTEIDNDHKAMEVHTVDKDQLDHIVRCYLIYKGYNETLNIFNNETNFDDSKMSDDKSSQYIQEFYLTDRDIEIQLSTIGVRSDISQSILNGNILGAIEIINSNYPQILNNFSTTTLLLYTQHMIELVKNGFIDKAINWSQEHLTPFLYKDAPKEIKEVLERSCGLFAYENIEKCTLSWEVGCKRRNHTCNSVNEAILEHLGVKKKPGLCTIIQNLSVLRAMQREQNNNKGPVFIPKNLQDIFRI</sequence>
<feature type="domain" description="CTLH" evidence="2">
    <location>
        <begin position="274"/>
        <end position="324"/>
    </location>
</feature>
<dbReference type="VEuPathDB" id="PiroplasmaDB:BMR1_03g03755"/>
<dbReference type="PROSITE" id="PS50897">
    <property type="entry name" value="CTLH"/>
    <property type="match status" value="1"/>
</dbReference>
<dbReference type="OMA" id="GCCINFV"/>
<dbReference type="SMART" id="SM00668">
    <property type="entry name" value="CTLH"/>
    <property type="match status" value="1"/>
</dbReference>
<dbReference type="InterPro" id="IPR003877">
    <property type="entry name" value="SPRY_dom"/>
</dbReference>